<dbReference type="AlphaFoldDB" id="A0A4R1J9M4"/>
<feature type="chain" id="PRO_5020350755" description="Probable sugar-binding periplasmic protein" evidence="7">
    <location>
        <begin position="25"/>
        <end position="421"/>
    </location>
</feature>
<dbReference type="InterPro" id="IPR006059">
    <property type="entry name" value="SBP"/>
</dbReference>
<gene>
    <name evidence="8" type="ORF">EV690_2330</name>
</gene>
<dbReference type="SUPFAM" id="SSF53850">
    <property type="entry name" value="Periplasmic binding protein-like II"/>
    <property type="match status" value="1"/>
</dbReference>
<dbReference type="Gene3D" id="3.40.190.10">
    <property type="entry name" value="Periplasmic binding protein-like II"/>
    <property type="match status" value="2"/>
</dbReference>
<keyword evidence="9" id="KW-1185">Reference proteome</keyword>
<accession>A0A4R1J9M4</accession>
<name>A0A4R1J9M4_9GAMM</name>
<comment type="subcellular location">
    <subcellularLocation>
        <location evidence="1">Periplasm</location>
    </subcellularLocation>
</comment>
<keyword evidence="3" id="KW-0813">Transport</keyword>
<evidence type="ECO:0000256" key="4">
    <source>
        <dbReference type="ARBA" id="ARBA00022729"/>
    </source>
</evidence>
<evidence type="ECO:0000256" key="5">
    <source>
        <dbReference type="ARBA" id="ARBA00049629"/>
    </source>
</evidence>
<organism evidence="8 9">
    <name type="scientific">Celerinatantimonas diazotrophica</name>
    <dbReference type="NCBI Taxonomy" id="412034"/>
    <lineage>
        <taxon>Bacteria</taxon>
        <taxon>Pseudomonadati</taxon>
        <taxon>Pseudomonadota</taxon>
        <taxon>Gammaproteobacteria</taxon>
        <taxon>Celerinatantimonadaceae</taxon>
        <taxon>Celerinatantimonas</taxon>
    </lineage>
</organism>
<protein>
    <recommendedName>
        <fullName evidence="6">Probable sugar-binding periplasmic protein</fullName>
    </recommendedName>
</protein>
<evidence type="ECO:0000256" key="1">
    <source>
        <dbReference type="ARBA" id="ARBA00004418"/>
    </source>
</evidence>
<keyword evidence="4 7" id="KW-0732">Signal</keyword>
<sequence length="421" mass="46454">MIAHLKEFVIACVLSAFWSTSALGQPSQSVEVLHWWTSGSEAKAVQVIKQMMEAQGVHWQDFAVPGGAGENAMTVLKSRAISGNPPAAAQIKGPALQEWASLGFLTNLDGVAKAQHWDKLIPPLINQDMKYHGHYVAVPVNIHRINWLWINSAIFAKAHAKIPKTWKQFFATAEKIKRAGYPVLAQGNQDWQTTTVFESIALSQLGAKGYRQAFIEHIPKVLTSPAMVRSFAILQKMHPYIVHPNNHQSWNQATAEVIHNQAAMQIIGDWANGEFLLAHKKVGKDIRCVPVPGTAHEFIYSVDSFAMFQLTEPNDIKAQQLLAHTIMSPQLQTRFNQIKGSIPVRSDIKLTGFDSCALKSEKAFKQSLKDHTAVPSIAHGMATTNYVQGAILDVVTNFFNTPNASPKKASEKLMRAILAAS</sequence>
<dbReference type="EMBL" id="SMGD01000014">
    <property type="protein sequence ID" value="TCK47313.1"/>
    <property type="molecule type" value="Genomic_DNA"/>
</dbReference>
<evidence type="ECO:0000256" key="3">
    <source>
        <dbReference type="ARBA" id="ARBA00022448"/>
    </source>
</evidence>
<evidence type="ECO:0000313" key="8">
    <source>
        <dbReference type="EMBL" id="TCK47313.1"/>
    </source>
</evidence>
<dbReference type="PANTHER" id="PTHR43649">
    <property type="entry name" value="ARABINOSE-BINDING PROTEIN-RELATED"/>
    <property type="match status" value="1"/>
</dbReference>
<evidence type="ECO:0000256" key="2">
    <source>
        <dbReference type="ARBA" id="ARBA00008520"/>
    </source>
</evidence>
<evidence type="ECO:0000313" key="9">
    <source>
        <dbReference type="Proteomes" id="UP000295565"/>
    </source>
</evidence>
<comment type="similarity">
    <text evidence="2">Belongs to the bacterial solute-binding protein 1 family.</text>
</comment>
<evidence type="ECO:0000256" key="7">
    <source>
        <dbReference type="SAM" id="SignalP"/>
    </source>
</evidence>
<dbReference type="Proteomes" id="UP000295565">
    <property type="component" value="Unassembled WGS sequence"/>
</dbReference>
<dbReference type="GO" id="GO:0042597">
    <property type="term" value="C:periplasmic space"/>
    <property type="evidence" value="ECO:0007669"/>
    <property type="project" value="UniProtKB-SubCell"/>
</dbReference>
<dbReference type="InterPro" id="IPR050490">
    <property type="entry name" value="Bact_solute-bd_prot1"/>
</dbReference>
<feature type="signal peptide" evidence="7">
    <location>
        <begin position="1"/>
        <end position="24"/>
    </location>
</feature>
<reference evidence="8 9" key="1">
    <citation type="submission" date="2019-03" db="EMBL/GenBank/DDBJ databases">
        <title>Genomic Encyclopedia of Type Strains, Phase IV (KMG-IV): sequencing the most valuable type-strain genomes for metagenomic binning, comparative biology and taxonomic classification.</title>
        <authorList>
            <person name="Goeker M."/>
        </authorList>
    </citation>
    <scope>NUCLEOTIDE SEQUENCE [LARGE SCALE GENOMIC DNA]</scope>
    <source>
        <strain evidence="8 9">DSM 18577</strain>
    </source>
</reference>
<dbReference type="RefSeq" id="WP_224054953.1">
    <property type="nucleotide sequence ID" value="NZ_OU594967.1"/>
</dbReference>
<proteinExistence type="inferred from homology"/>
<comment type="function">
    <text evidence="5">Part of a binding-protein-dependent transport system for a sugar.</text>
</comment>
<dbReference type="Pfam" id="PF13416">
    <property type="entry name" value="SBP_bac_8"/>
    <property type="match status" value="1"/>
</dbReference>
<dbReference type="PANTHER" id="PTHR43649:SF28">
    <property type="entry name" value="BINDING PROTEIN COMPONENT OF ABC SUGAR TRANSPORTER-RELATED"/>
    <property type="match status" value="1"/>
</dbReference>
<evidence type="ECO:0000256" key="6">
    <source>
        <dbReference type="ARBA" id="ARBA00049753"/>
    </source>
</evidence>
<comment type="caution">
    <text evidence="8">The sequence shown here is derived from an EMBL/GenBank/DDBJ whole genome shotgun (WGS) entry which is preliminary data.</text>
</comment>